<organism evidence="2 3">
    <name type="scientific">Haemaphysalis longicornis</name>
    <name type="common">Bush tick</name>
    <dbReference type="NCBI Taxonomy" id="44386"/>
    <lineage>
        <taxon>Eukaryota</taxon>
        <taxon>Metazoa</taxon>
        <taxon>Ecdysozoa</taxon>
        <taxon>Arthropoda</taxon>
        <taxon>Chelicerata</taxon>
        <taxon>Arachnida</taxon>
        <taxon>Acari</taxon>
        <taxon>Parasitiformes</taxon>
        <taxon>Ixodida</taxon>
        <taxon>Ixodoidea</taxon>
        <taxon>Ixodidae</taxon>
        <taxon>Haemaphysalinae</taxon>
        <taxon>Haemaphysalis</taxon>
    </lineage>
</organism>
<proteinExistence type="predicted"/>
<dbReference type="AlphaFoldDB" id="A0A9J6GMV3"/>
<name>A0A9J6GMV3_HAELO</name>
<comment type="caution">
    <text evidence="2">The sequence shown here is derived from an EMBL/GenBank/DDBJ whole genome shotgun (WGS) entry which is preliminary data.</text>
</comment>
<reference evidence="2 3" key="1">
    <citation type="journal article" date="2020" name="Cell">
        <title>Large-Scale Comparative Analyses of Tick Genomes Elucidate Their Genetic Diversity and Vector Capacities.</title>
        <authorList>
            <consortium name="Tick Genome and Microbiome Consortium (TIGMIC)"/>
            <person name="Jia N."/>
            <person name="Wang J."/>
            <person name="Shi W."/>
            <person name="Du L."/>
            <person name="Sun Y."/>
            <person name="Zhan W."/>
            <person name="Jiang J.F."/>
            <person name="Wang Q."/>
            <person name="Zhang B."/>
            <person name="Ji P."/>
            <person name="Bell-Sakyi L."/>
            <person name="Cui X.M."/>
            <person name="Yuan T.T."/>
            <person name="Jiang B.G."/>
            <person name="Yang W.F."/>
            <person name="Lam T.T."/>
            <person name="Chang Q.C."/>
            <person name="Ding S.J."/>
            <person name="Wang X.J."/>
            <person name="Zhu J.G."/>
            <person name="Ruan X.D."/>
            <person name="Zhao L."/>
            <person name="Wei J.T."/>
            <person name="Ye R.Z."/>
            <person name="Que T.C."/>
            <person name="Du C.H."/>
            <person name="Zhou Y.H."/>
            <person name="Cheng J.X."/>
            <person name="Dai P.F."/>
            <person name="Guo W.B."/>
            <person name="Han X.H."/>
            <person name="Huang E.J."/>
            <person name="Li L.F."/>
            <person name="Wei W."/>
            <person name="Gao Y.C."/>
            <person name="Liu J.Z."/>
            <person name="Shao H.Z."/>
            <person name="Wang X."/>
            <person name="Wang C.C."/>
            <person name="Yang T.C."/>
            <person name="Huo Q.B."/>
            <person name="Li W."/>
            <person name="Chen H.Y."/>
            <person name="Chen S.E."/>
            <person name="Zhou L.G."/>
            <person name="Ni X.B."/>
            <person name="Tian J.H."/>
            <person name="Sheng Y."/>
            <person name="Liu T."/>
            <person name="Pan Y.S."/>
            <person name="Xia L.Y."/>
            <person name="Li J."/>
            <person name="Zhao F."/>
            <person name="Cao W.C."/>
        </authorList>
    </citation>
    <scope>NUCLEOTIDE SEQUENCE [LARGE SCALE GENOMIC DNA]</scope>
    <source>
        <strain evidence="2">HaeL-2018</strain>
    </source>
</reference>
<dbReference type="VEuPathDB" id="VectorBase:HLOH_061686"/>
<keyword evidence="3" id="KW-1185">Reference proteome</keyword>
<protein>
    <submittedName>
        <fullName evidence="2">Uncharacterized protein</fullName>
    </submittedName>
</protein>
<dbReference type="EMBL" id="JABSTR010000007">
    <property type="protein sequence ID" value="KAH9375879.1"/>
    <property type="molecule type" value="Genomic_DNA"/>
</dbReference>
<dbReference type="Proteomes" id="UP000821853">
    <property type="component" value="Chromosome 5"/>
</dbReference>
<sequence>MEDVSTEPRPLSGGEKSASAPTTPTETGRLVGHGAAMASALKRRSKGHRVNFPTDDCIVTGYVEPPNPWNNGGCTRCLLTPGASVTPSHMAGSFPRSHCGPEVVASAAPRPDRCGDFFTQISINQMINTPPRLLER</sequence>
<evidence type="ECO:0000256" key="1">
    <source>
        <dbReference type="SAM" id="MobiDB-lite"/>
    </source>
</evidence>
<feature type="region of interest" description="Disordered" evidence="1">
    <location>
        <begin position="1"/>
        <end position="30"/>
    </location>
</feature>
<evidence type="ECO:0000313" key="3">
    <source>
        <dbReference type="Proteomes" id="UP000821853"/>
    </source>
</evidence>
<evidence type="ECO:0000313" key="2">
    <source>
        <dbReference type="EMBL" id="KAH9375879.1"/>
    </source>
</evidence>
<accession>A0A9J6GMV3</accession>
<gene>
    <name evidence="2" type="ORF">HPB48_017391</name>
</gene>
<dbReference type="OrthoDB" id="10034042at2759"/>